<keyword evidence="2" id="KW-1185">Reference proteome</keyword>
<sequence length="207" mass="22873">MSDLFTAPVLVYDMPPLGRSVTMGLSILDEQGALLATVTERISEEQRGHRRHWGSGESTRHTLLVAAPNGAPYFWVDRLHVDGPTTIAGRTLVVAPDGAPIGHLDRHAKGFALFDPAERQLGNYDYARVLDWQGTEVAVSLKDRSGGYFRELAQGTSRGDRHTLTMHYQLPEPLRTLVLSCPIAFDVAMYGSNRPYGHGGYFDNFFG</sequence>
<comment type="caution">
    <text evidence="1">The sequence shown here is derived from an EMBL/GenBank/DDBJ whole genome shotgun (WGS) entry which is preliminary data.</text>
</comment>
<organism evidence="1 2">
    <name type="scientific">Actinomadura gamaensis</name>
    <dbReference type="NCBI Taxonomy" id="1763541"/>
    <lineage>
        <taxon>Bacteria</taxon>
        <taxon>Bacillati</taxon>
        <taxon>Actinomycetota</taxon>
        <taxon>Actinomycetes</taxon>
        <taxon>Streptosporangiales</taxon>
        <taxon>Thermomonosporaceae</taxon>
        <taxon>Actinomadura</taxon>
    </lineage>
</organism>
<reference evidence="2" key="1">
    <citation type="journal article" date="2019" name="Int. J. Syst. Evol. Microbiol.">
        <title>The Global Catalogue of Microorganisms (GCM) 10K type strain sequencing project: providing services to taxonomists for standard genome sequencing and annotation.</title>
        <authorList>
            <consortium name="The Broad Institute Genomics Platform"/>
            <consortium name="The Broad Institute Genome Sequencing Center for Infectious Disease"/>
            <person name="Wu L."/>
            <person name="Ma J."/>
        </authorList>
    </citation>
    <scope>NUCLEOTIDE SEQUENCE [LARGE SCALE GENOMIC DNA]</scope>
    <source>
        <strain evidence="2">KLKA75</strain>
    </source>
</reference>
<protein>
    <submittedName>
        <fullName evidence="1">Uncharacterized protein</fullName>
    </submittedName>
</protein>
<evidence type="ECO:0000313" key="1">
    <source>
        <dbReference type="EMBL" id="MFC4913378.1"/>
    </source>
</evidence>
<accession>A0ABV9UBS8</accession>
<dbReference type="EMBL" id="JBHSIT010000016">
    <property type="protein sequence ID" value="MFC4913378.1"/>
    <property type="molecule type" value="Genomic_DNA"/>
</dbReference>
<evidence type="ECO:0000313" key="2">
    <source>
        <dbReference type="Proteomes" id="UP001595872"/>
    </source>
</evidence>
<dbReference type="RefSeq" id="WP_378264233.1">
    <property type="nucleotide sequence ID" value="NZ_JBHSIT010000016.1"/>
</dbReference>
<proteinExistence type="predicted"/>
<name>A0ABV9UBS8_9ACTN</name>
<gene>
    <name evidence="1" type="ORF">ACFPCY_39190</name>
</gene>
<dbReference type="Proteomes" id="UP001595872">
    <property type="component" value="Unassembled WGS sequence"/>
</dbReference>